<dbReference type="Proteomes" id="UP000002588">
    <property type="component" value="Chromosome"/>
</dbReference>
<dbReference type="GO" id="GO:0055085">
    <property type="term" value="P:transmembrane transport"/>
    <property type="evidence" value="ECO:0007669"/>
    <property type="project" value="InterPro"/>
</dbReference>
<comment type="similarity">
    <text evidence="2">Belongs to the TonB family.</text>
</comment>
<evidence type="ECO:0000256" key="5">
    <source>
        <dbReference type="ARBA" id="ARBA00022519"/>
    </source>
</evidence>
<dbReference type="NCBIfam" id="TIGR01352">
    <property type="entry name" value="tonB_Cterm"/>
    <property type="match status" value="1"/>
</dbReference>
<keyword evidence="7" id="KW-0653">Protein transport</keyword>
<dbReference type="Gene3D" id="3.30.1150.10">
    <property type="match status" value="1"/>
</dbReference>
<keyword evidence="4" id="KW-1003">Cell membrane</keyword>
<protein>
    <submittedName>
        <fullName evidence="13">TonB protein</fullName>
    </submittedName>
</protein>
<dbReference type="eggNOG" id="COG0810">
    <property type="taxonomic scope" value="Bacteria"/>
</dbReference>
<sequence length="249" mass="26396">MTVPSPATPTVRPVARPVAVAVAPRQRRPRAPERLGLGVLVVAAHAAGLLALAYVRSPEPPPEIRPIEIAFIPLEAPPQPEPVKPEPVKQAPQPKKPAEVRPKPPKPTPQPVAEKTTASPNALSAEPAPPAPAQPAAPAVATPAPPAPPAPPPVVAARFDADYLNNPKPAYPPLSTRLREEGTVMLRVQVTAEGLPGQIEINRSSGFERLDSAARAAVARWRFVPARQGDRAIEAWVLVPLVFKLTEGR</sequence>
<dbReference type="SUPFAM" id="SSF74653">
    <property type="entry name" value="TolA/TonB C-terminal domain"/>
    <property type="match status" value="1"/>
</dbReference>
<dbReference type="InterPro" id="IPR006260">
    <property type="entry name" value="TonB/TolA_C"/>
</dbReference>
<keyword evidence="6 11" id="KW-0812">Transmembrane</keyword>
<dbReference type="InterPro" id="IPR051045">
    <property type="entry name" value="TonB-dependent_transducer"/>
</dbReference>
<proteinExistence type="inferred from homology"/>
<dbReference type="KEGG" id="azo:azo0615"/>
<accession>A1K327</accession>
<evidence type="ECO:0000256" key="3">
    <source>
        <dbReference type="ARBA" id="ARBA00022448"/>
    </source>
</evidence>
<comment type="subcellular location">
    <subcellularLocation>
        <location evidence="1">Cell inner membrane</location>
        <topology evidence="1">Single-pass membrane protein</topology>
        <orientation evidence="1">Periplasmic side</orientation>
    </subcellularLocation>
</comment>
<gene>
    <name evidence="13" type="primary">tonB1</name>
    <name evidence="13" type="ordered locus">azo0615</name>
</gene>
<keyword evidence="5" id="KW-0997">Cell inner membrane</keyword>
<dbReference type="GO" id="GO:0015031">
    <property type="term" value="P:protein transport"/>
    <property type="evidence" value="ECO:0007669"/>
    <property type="project" value="UniProtKB-KW"/>
</dbReference>
<feature type="domain" description="TonB C-terminal" evidence="12">
    <location>
        <begin position="156"/>
        <end position="249"/>
    </location>
</feature>
<evidence type="ECO:0000256" key="1">
    <source>
        <dbReference type="ARBA" id="ARBA00004383"/>
    </source>
</evidence>
<evidence type="ECO:0000256" key="8">
    <source>
        <dbReference type="ARBA" id="ARBA00022989"/>
    </source>
</evidence>
<evidence type="ECO:0000313" key="13">
    <source>
        <dbReference type="EMBL" id="CAL93232.1"/>
    </source>
</evidence>
<organism evidence="13 14">
    <name type="scientific">Azoarcus sp. (strain BH72)</name>
    <dbReference type="NCBI Taxonomy" id="418699"/>
    <lineage>
        <taxon>Bacteria</taxon>
        <taxon>Pseudomonadati</taxon>
        <taxon>Pseudomonadota</taxon>
        <taxon>Betaproteobacteria</taxon>
        <taxon>Rhodocyclales</taxon>
        <taxon>Zoogloeaceae</taxon>
        <taxon>Azoarcus</taxon>
    </lineage>
</organism>
<evidence type="ECO:0000256" key="10">
    <source>
        <dbReference type="SAM" id="MobiDB-lite"/>
    </source>
</evidence>
<dbReference type="HOGENOM" id="CLU_076057_2_0_4"/>
<dbReference type="RefSeq" id="WP_011764350.1">
    <property type="nucleotide sequence ID" value="NC_008702.1"/>
</dbReference>
<reference evidence="13 14" key="1">
    <citation type="journal article" date="2006" name="Nat. Biotechnol.">
        <title>Complete genome of the mutualistic, N2-fixing grass endophyte Azoarcus sp. strain BH72.</title>
        <authorList>
            <person name="Krause A."/>
            <person name="Ramakumar A."/>
            <person name="Bartels D."/>
            <person name="Battistoni F."/>
            <person name="Bekel T."/>
            <person name="Boch J."/>
            <person name="Boehm M."/>
            <person name="Friedrich F."/>
            <person name="Hurek T."/>
            <person name="Krause L."/>
            <person name="Linke B."/>
            <person name="McHardy A.C."/>
            <person name="Sarkar A."/>
            <person name="Schneiker S."/>
            <person name="Syed A.A."/>
            <person name="Thauer R."/>
            <person name="Vorhoelter F.-J."/>
            <person name="Weidner S."/>
            <person name="Puehler A."/>
            <person name="Reinhold-Hurek B."/>
            <person name="Kaiser O."/>
            <person name="Goesmann A."/>
        </authorList>
    </citation>
    <scope>NUCLEOTIDE SEQUENCE [LARGE SCALE GENOMIC DNA]</scope>
    <source>
        <strain evidence="13 14">BH72</strain>
    </source>
</reference>
<evidence type="ECO:0000256" key="9">
    <source>
        <dbReference type="ARBA" id="ARBA00023136"/>
    </source>
</evidence>
<name>A1K327_AZOSB</name>
<evidence type="ECO:0000256" key="11">
    <source>
        <dbReference type="SAM" id="Phobius"/>
    </source>
</evidence>
<evidence type="ECO:0000256" key="6">
    <source>
        <dbReference type="ARBA" id="ARBA00022692"/>
    </source>
</evidence>
<keyword evidence="14" id="KW-1185">Reference proteome</keyword>
<dbReference type="GO" id="GO:0098797">
    <property type="term" value="C:plasma membrane protein complex"/>
    <property type="evidence" value="ECO:0007669"/>
    <property type="project" value="TreeGrafter"/>
</dbReference>
<keyword evidence="8 11" id="KW-1133">Transmembrane helix</keyword>
<evidence type="ECO:0000256" key="4">
    <source>
        <dbReference type="ARBA" id="ARBA00022475"/>
    </source>
</evidence>
<dbReference type="PANTHER" id="PTHR33446:SF2">
    <property type="entry name" value="PROTEIN TONB"/>
    <property type="match status" value="1"/>
</dbReference>
<dbReference type="PANTHER" id="PTHR33446">
    <property type="entry name" value="PROTEIN TONB-RELATED"/>
    <property type="match status" value="1"/>
</dbReference>
<keyword evidence="3" id="KW-0813">Transport</keyword>
<evidence type="ECO:0000259" key="12">
    <source>
        <dbReference type="PROSITE" id="PS52015"/>
    </source>
</evidence>
<feature type="region of interest" description="Disordered" evidence="10">
    <location>
        <begin position="78"/>
        <end position="153"/>
    </location>
</feature>
<dbReference type="InterPro" id="IPR037682">
    <property type="entry name" value="TonB_C"/>
</dbReference>
<dbReference type="GO" id="GO:0031992">
    <property type="term" value="F:energy transducer activity"/>
    <property type="evidence" value="ECO:0007669"/>
    <property type="project" value="TreeGrafter"/>
</dbReference>
<keyword evidence="9 11" id="KW-0472">Membrane</keyword>
<dbReference type="AlphaFoldDB" id="A1K327"/>
<dbReference type="Pfam" id="PF03544">
    <property type="entry name" value="TonB_C"/>
    <property type="match status" value="1"/>
</dbReference>
<dbReference type="PROSITE" id="PS52015">
    <property type="entry name" value="TONB_CTD"/>
    <property type="match status" value="1"/>
</dbReference>
<dbReference type="EMBL" id="AM406670">
    <property type="protein sequence ID" value="CAL93232.1"/>
    <property type="molecule type" value="Genomic_DNA"/>
</dbReference>
<feature type="compositionally biased region" description="Pro residues" evidence="10">
    <location>
        <begin position="143"/>
        <end position="153"/>
    </location>
</feature>
<evidence type="ECO:0000256" key="2">
    <source>
        <dbReference type="ARBA" id="ARBA00006555"/>
    </source>
</evidence>
<feature type="compositionally biased region" description="Low complexity" evidence="10">
    <location>
        <begin position="111"/>
        <end position="126"/>
    </location>
</feature>
<dbReference type="PRINTS" id="PR01217">
    <property type="entry name" value="PRICHEXTENSN"/>
</dbReference>
<evidence type="ECO:0000313" key="14">
    <source>
        <dbReference type="Proteomes" id="UP000002588"/>
    </source>
</evidence>
<feature type="transmembrane region" description="Helical" evidence="11">
    <location>
        <begin position="35"/>
        <end position="55"/>
    </location>
</feature>
<evidence type="ECO:0000256" key="7">
    <source>
        <dbReference type="ARBA" id="ARBA00022927"/>
    </source>
</evidence>
<dbReference type="STRING" id="62928.azo0615"/>